<protein>
    <submittedName>
        <fullName evidence="1">Uncharacterized protein</fullName>
    </submittedName>
</protein>
<keyword evidence="2" id="KW-1185">Reference proteome</keyword>
<proteinExistence type="predicted"/>
<dbReference type="Gene3D" id="3.40.50.720">
    <property type="entry name" value="NAD(P)-binding Rossmann-like Domain"/>
    <property type="match status" value="1"/>
</dbReference>
<evidence type="ECO:0000313" key="2">
    <source>
        <dbReference type="Proteomes" id="UP000290289"/>
    </source>
</evidence>
<sequence length="85" mass="9510">MILSFKNIFILVEIWNDANTFSVVISSSCNTALSFENRRRIEAMEYARINGLDLLTVCPTLVFGPILQYIANASTLVLIKLLKGT</sequence>
<organism evidence="1 2">
    <name type="scientific">Malus domestica</name>
    <name type="common">Apple</name>
    <name type="synonym">Pyrus malus</name>
    <dbReference type="NCBI Taxonomy" id="3750"/>
    <lineage>
        <taxon>Eukaryota</taxon>
        <taxon>Viridiplantae</taxon>
        <taxon>Streptophyta</taxon>
        <taxon>Embryophyta</taxon>
        <taxon>Tracheophyta</taxon>
        <taxon>Spermatophyta</taxon>
        <taxon>Magnoliopsida</taxon>
        <taxon>eudicotyledons</taxon>
        <taxon>Gunneridae</taxon>
        <taxon>Pentapetalae</taxon>
        <taxon>rosids</taxon>
        <taxon>fabids</taxon>
        <taxon>Rosales</taxon>
        <taxon>Rosaceae</taxon>
        <taxon>Amygdaloideae</taxon>
        <taxon>Maleae</taxon>
        <taxon>Malus</taxon>
    </lineage>
</organism>
<accession>A0A498JU92</accession>
<dbReference type="EMBL" id="RDQH01000332">
    <property type="protein sequence ID" value="RXH96751.1"/>
    <property type="molecule type" value="Genomic_DNA"/>
</dbReference>
<dbReference type="Proteomes" id="UP000290289">
    <property type="component" value="Chromosome 6"/>
</dbReference>
<dbReference type="PROSITE" id="PS51257">
    <property type="entry name" value="PROKAR_LIPOPROTEIN"/>
    <property type="match status" value="1"/>
</dbReference>
<reference evidence="1 2" key="1">
    <citation type="submission" date="2018-10" db="EMBL/GenBank/DDBJ databases">
        <title>A high-quality apple genome assembly.</title>
        <authorList>
            <person name="Hu J."/>
        </authorList>
    </citation>
    <scope>NUCLEOTIDE SEQUENCE [LARGE SCALE GENOMIC DNA]</scope>
    <source>
        <strain evidence="2">cv. HFTH1</strain>
        <tissue evidence="1">Young leaf</tissue>
    </source>
</reference>
<gene>
    <name evidence="1" type="ORF">DVH24_009593</name>
</gene>
<evidence type="ECO:0000313" key="1">
    <source>
        <dbReference type="EMBL" id="RXH96751.1"/>
    </source>
</evidence>
<name>A0A498JU92_MALDO</name>
<comment type="caution">
    <text evidence="1">The sequence shown here is derived from an EMBL/GenBank/DDBJ whole genome shotgun (WGS) entry which is preliminary data.</text>
</comment>
<dbReference type="AlphaFoldDB" id="A0A498JU92"/>
<dbReference type="STRING" id="3750.A0A498JU92"/>